<feature type="non-terminal residue" evidence="8">
    <location>
        <position position="742"/>
    </location>
</feature>
<dbReference type="VEuPathDB" id="MicrosporidiaDB:CWI36_2245p0010"/>
<dbReference type="PROSITE" id="PS51194">
    <property type="entry name" value="HELICASE_CTER"/>
    <property type="match status" value="1"/>
</dbReference>
<dbReference type="SUPFAM" id="SSF52540">
    <property type="entry name" value="P-loop containing nucleoside triphosphate hydrolases"/>
    <property type="match status" value="2"/>
</dbReference>
<evidence type="ECO:0000259" key="6">
    <source>
        <dbReference type="PROSITE" id="PS51192"/>
    </source>
</evidence>
<dbReference type="GO" id="GO:0003676">
    <property type="term" value="F:nucleic acid binding"/>
    <property type="evidence" value="ECO:0007669"/>
    <property type="project" value="InterPro"/>
</dbReference>
<evidence type="ECO:0000256" key="4">
    <source>
        <dbReference type="ARBA" id="ARBA00022840"/>
    </source>
</evidence>
<dbReference type="GO" id="GO:0016787">
    <property type="term" value="F:hydrolase activity"/>
    <property type="evidence" value="ECO:0007669"/>
    <property type="project" value="UniProtKB-KW"/>
</dbReference>
<feature type="compositionally biased region" description="Polar residues" evidence="5">
    <location>
        <begin position="336"/>
        <end position="345"/>
    </location>
</feature>
<sequence length="742" mass="82806">FNNSTNEQHPLDNSTNEQHPLDNSTNEQHPLDNSTSNYHPLNNSTNEQHPINNSTNQQHPLNNNNKVGIITGDTKINVKANILILTTEVLRNMLYTNTLPINTQYVIFDEIHYISNKDRGVVWEECLLLLPKNITLLLLSATTPYPQLLGNWIGRIREETVYIVSTSKRVVPLIYYVYSGEDIIEISKGKYVGRGVDSVRGMLEGSYRGSNYKGDSDKSRLEGDSDKSRLEGDSDKSMLEGDSDKSRLEGDNTNSNTLHPVSNKSNKQHPVNISTNKQQGVNNSTIKQHLPNNNTSKQHPVNNSIHEQHPVSNNIYEQHPVSNNIYEQHPVSNNIYEQHPVTNTPNTYHSVNNNTNTSNSQHPLNNNTTTINTLLHNPSYPYPLNILSIAILNNLTPTLFFCFSKKRISKYTNTLYSFNINLLNNKEKEEVESIISKYIKGCKYSSSMRGVSYSSSMRGVNNSRDMLEGVNNSRDMLEGVNNKDIRLEGVNNSRDMLEGVNNKDSRLEGVNNVSYKQQGVSNSIDNDPLINSTDKQQGVSNSIDNDPLINSTDKQQGVSNSIDNNSIINTPYTIPLNNTLPSSDILTLPQFILFKSLALRGIATHHSSLIPFIKEITEILFNKSLLKIIICTETFSMGVNLPVKCVIFDSYYKQGKLLNNSEFVQMSGRAGRRGIDDKGVVIINGIRGVRDKGSNIKGVSDKGSNIKGVNHKVCNIKGIEDKGSNIKGVSDKGSNIKGVNHK</sequence>
<dbReference type="GO" id="GO:0070478">
    <property type="term" value="P:nuclear-transcribed mRNA catabolic process, 3'-5' exonucleolytic nonsense-mediated decay"/>
    <property type="evidence" value="ECO:0007669"/>
    <property type="project" value="TreeGrafter"/>
</dbReference>
<dbReference type="InterPro" id="IPR011545">
    <property type="entry name" value="DEAD/DEAH_box_helicase_dom"/>
</dbReference>
<gene>
    <name evidence="8" type="ORF">CWI36_2245p0010</name>
</gene>
<feature type="compositionally biased region" description="Low complexity" evidence="5">
    <location>
        <begin position="346"/>
        <end position="365"/>
    </location>
</feature>
<proteinExistence type="predicted"/>
<dbReference type="GO" id="GO:0005524">
    <property type="term" value="F:ATP binding"/>
    <property type="evidence" value="ECO:0007669"/>
    <property type="project" value="UniProtKB-KW"/>
</dbReference>
<dbReference type="Proteomes" id="UP000291404">
    <property type="component" value="Unassembled WGS sequence"/>
</dbReference>
<dbReference type="InterPro" id="IPR001650">
    <property type="entry name" value="Helicase_C-like"/>
</dbReference>
<evidence type="ECO:0000313" key="9">
    <source>
        <dbReference type="Proteomes" id="UP000291404"/>
    </source>
</evidence>
<organism evidence="8 9">
    <name type="scientific">Hamiltosporidium magnivora</name>
    <dbReference type="NCBI Taxonomy" id="148818"/>
    <lineage>
        <taxon>Eukaryota</taxon>
        <taxon>Fungi</taxon>
        <taxon>Fungi incertae sedis</taxon>
        <taxon>Microsporidia</taxon>
        <taxon>Dubosqiidae</taxon>
        <taxon>Hamiltosporidium</taxon>
    </lineage>
</organism>
<dbReference type="AlphaFoldDB" id="A0A4Q9KV44"/>
<dbReference type="STRING" id="148818.A0A4Q9KV44"/>
<dbReference type="InterPro" id="IPR014001">
    <property type="entry name" value="Helicase_ATP-bd"/>
</dbReference>
<evidence type="ECO:0000313" key="8">
    <source>
        <dbReference type="EMBL" id="TBT98757.1"/>
    </source>
</evidence>
<dbReference type="PANTHER" id="PTHR12131:SF1">
    <property type="entry name" value="ATP-DEPENDENT RNA HELICASE SUPV3L1, MITOCHONDRIAL-RELATED"/>
    <property type="match status" value="1"/>
</dbReference>
<keyword evidence="3 8" id="KW-0347">Helicase</keyword>
<feature type="region of interest" description="Disordered" evidence="5">
    <location>
        <begin position="336"/>
        <end position="365"/>
    </location>
</feature>
<keyword evidence="4" id="KW-0067">ATP-binding</keyword>
<dbReference type="InterPro" id="IPR050699">
    <property type="entry name" value="RNA-DNA_Helicase"/>
</dbReference>
<evidence type="ECO:0000256" key="5">
    <source>
        <dbReference type="SAM" id="MobiDB-lite"/>
    </source>
</evidence>
<dbReference type="SMART" id="SM00490">
    <property type="entry name" value="HELICc"/>
    <property type="match status" value="1"/>
</dbReference>
<feature type="domain" description="Helicase ATP-binding" evidence="6">
    <location>
        <begin position="57"/>
        <end position="161"/>
    </location>
</feature>
<dbReference type="Gene3D" id="3.40.50.300">
    <property type="entry name" value="P-loop containing nucleotide triphosphate hydrolases"/>
    <property type="match status" value="3"/>
</dbReference>
<keyword evidence="2" id="KW-0378">Hydrolase</keyword>
<reference evidence="8 9" key="1">
    <citation type="submission" date="2017-12" db="EMBL/GenBank/DDBJ databases">
        <authorList>
            <person name="Pombert J.-F."/>
            <person name="Haag K.L."/>
            <person name="Ebert D."/>
        </authorList>
    </citation>
    <scope>NUCLEOTIDE SEQUENCE [LARGE SCALE GENOMIC DNA]</scope>
    <source>
        <strain evidence="8">BE-OM-2</strain>
    </source>
</reference>
<feature type="non-terminal residue" evidence="8">
    <location>
        <position position="1"/>
    </location>
</feature>
<dbReference type="VEuPathDB" id="MicrosporidiaDB:CWI39_3445p0010"/>
<feature type="compositionally biased region" description="Basic and acidic residues" evidence="5">
    <location>
        <begin position="214"/>
        <end position="250"/>
    </location>
</feature>
<dbReference type="PROSITE" id="PS51192">
    <property type="entry name" value="HELICASE_ATP_BIND_1"/>
    <property type="match status" value="1"/>
</dbReference>
<dbReference type="EMBL" id="PITI01002245">
    <property type="protein sequence ID" value="TBT98757.1"/>
    <property type="molecule type" value="Genomic_DNA"/>
</dbReference>
<dbReference type="InterPro" id="IPR027417">
    <property type="entry name" value="P-loop_NTPase"/>
</dbReference>
<feature type="region of interest" description="Disordered" evidence="5">
    <location>
        <begin position="1"/>
        <end position="66"/>
    </location>
</feature>
<dbReference type="Pfam" id="PF00270">
    <property type="entry name" value="DEAD"/>
    <property type="match status" value="1"/>
</dbReference>
<keyword evidence="9" id="KW-1185">Reference proteome</keyword>
<comment type="caution">
    <text evidence="8">The sequence shown here is derived from an EMBL/GenBank/DDBJ whole genome shotgun (WGS) entry which is preliminary data.</text>
</comment>
<dbReference type="PANTHER" id="PTHR12131">
    <property type="entry name" value="ATP-DEPENDENT RNA AND DNA HELICASE"/>
    <property type="match status" value="1"/>
</dbReference>
<dbReference type="GO" id="GO:0004386">
    <property type="term" value="F:helicase activity"/>
    <property type="evidence" value="ECO:0007669"/>
    <property type="project" value="UniProtKB-KW"/>
</dbReference>
<protein>
    <submittedName>
        <fullName evidence="8">Putative helicase</fullName>
    </submittedName>
</protein>
<feature type="region of interest" description="Disordered" evidence="5">
    <location>
        <begin position="518"/>
        <end position="557"/>
    </location>
</feature>
<evidence type="ECO:0000256" key="1">
    <source>
        <dbReference type="ARBA" id="ARBA00022741"/>
    </source>
</evidence>
<feature type="domain" description="Helicase C-terminal" evidence="7">
    <location>
        <begin position="544"/>
        <end position="720"/>
    </location>
</feature>
<feature type="region of interest" description="Disordered" evidence="5">
    <location>
        <begin position="204"/>
        <end position="306"/>
    </location>
</feature>
<feature type="compositionally biased region" description="Polar residues" evidence="5">
    <location>
        <begin position="251"/>
        <end position="306"/>
    </location>
</feature>
<evidence type="ECO:0000259" key="7">
    <source>
        <dbReference type="PROSITE" id="PS51194"/>
    </source>
</evidence>
<dbReference type="Pfam" id="PF00271">
    <property type="entry name" value="Helicase_C"/>
    <property type="match status" value="1"/>
</dbReference>
<name>A0A4Q9KV44_9MICR</name>
<dbReference type="VEuPathDB" id="MicrosporidiaDB:CWI39_1434p0010"/>
<accession>A0A4Q9KV44</accession>
<keyword evidence="1" id="KW-0547">Nucleotide-binding</keyword>
<evidence type="ECO:0000256" key="2">
    <source>
        <dbReference type="ARBA" id="ARBA00022801"/>
    </source>
</evidence>
<evidence type="ECO:0000256" key="3">
    <source>
        <dbReference type="ARBA" id="ARBA00022806"/>
    </source>
</evidence>
<dbReference type="GO" id="GO:0055087">
    <property type="term" value="C:Ski complex"/>
    <property type="evidence" value="ECO:0007669"/>
    <property type="project" value="TreeGrafter"/>
</dbReference>